<protein>
    <submittedName>
        <fullName evidence="1">Uncharacterized protein</fullName>
    </submittedName>
</protein>
<gene>
    <name evidence="1" type="primary">NCL1_31850</name>
    <name evidence="1" type="ORF">TNCV_2486231</name>
</gene>
<dbReference type="Proteomes" id="UP000887159">
    <property type="component" value="Unassembled WGS sequence"/>
</dbReference>
<keyword evidence="2" id="KW-1185">Reference proteome</keyword>
<comment type="caution">
    <text evidence="1">The sequence shown here is derived from an EMBL/GenBank/DDBJ whole genome shotgun (WGS) entry which is preliminary data.</text>
</comment>
<accession>A0A8X7BB99</accession>
<dbReference type="Gene3D" id="3.30.420.10">
    <property type="entry name" value="Ribonuclease H-like superfamily/Ribonuclease H"/>
    <property type="match status" value="1"/>
</dbReference>
<dbReference type="EMBL" id="BMAU01021371">
    <property type="protein sequence ID" value="GFY25503.1"/>
    <property type="molecule type" value="Genomic_DNA"/>
</dbReference>
<sequence length="284" mass="32319">MLPAKELLVRFLIVRAQVRAWDWGDGLDGGGPVNWLPCSPDFSCLDFFLWSHMKSLVYASPVDSDKAKIAKVVVVAGEIREMPGVFANVRHSLRRQSNSLNGCGSPVVKVMDHGRHVTSSSPVPLKTRRVGQRFMLNLSRAETSSRWCSAVIVVSERYWEVGEWGTCFQRSCLQNPRDACFAPGMREEYTVTFGRLQCPIRAELGPEPDEIVNLIEEVIDFFKQINLEVHMDDVQELLDSHNPQLIVDELIEMHKQVQNIEEFERYSNCGPTSFFKWPGHGHFL</sequence>
<dbReference type="AlphaFoldDB" id="A0A8X7BB99"/>
<reference evidence="1" key="1">
    <citation type="submission" date="2020-08" db="EMBL/GenBank/DDBJ databases">
        <title>Multicomponent nature underlies the extraordinary mechanical properties of spider dragline silk.</title>
        <authorList>
            <person name="Kono N."/>
            <person name="Nakamura H."/>
            <person name="Mori M."/>
            <person name="Yoshida Y."/>
            <person name="Ohtoshi R."/>
            <person name="Malay A.D."/>
            <person name="Moran D.A.P."/>
            <person name="Tomita M."/>
            <person name="Numata K."/>
            <person name="Arakawa K."/>
        </authorList>
    </citation>
    <scope>NUCLEOTIDE SEQUENCE</scope>
</reference>
<name>A0A8X7BB99_TRICX</name>
<dbReference type="InterPro" id="IPR036397">
    <property type="entry name" value="RNaseH_sf"/>
</dbReference>
<evidence type="ECO:0000313" key="1">
    <source>
        <dbReference type="EMBL" id="GFY25503.1"/>
    </source>
</evidence>
<evidence type="ECO:0000313" key="2">
    <source>
        <dbReference type="Proteomes" id="UP000887159"/>
    </source>
</evidence>
<dbReference type="GO" id="GO:0003676">
    <property type="term" value="F:nucleic acid binding"/>
    <property type="evidence" value="ECO:0007669"/>
    <property type="project" value="InterPro"/>
</dbReference>
<proteinExistence type="predicted"/>
<organism evidence="1 2">
    <name type="scientific">Trichonephila clavipes</name>
    <name type="common">Golden silk orbweaver</name>
    <name type="synonym">Nephila clavipes</name>
    <dbReference type="NCBI Taxonomy" id="2585209"/>
    <lineage>
        <taxon>Eukaryota</taxon>
        <taxon>Metazoa</taxon>
        <taxon>Ecdysozoa</taxon>
        <taxon>Arthropoda</taxon>
        <taxon>Chelicerata</taxon>
        <taxon>Arachnida</taxon>
        <taxon>Araneae</taxon>
        <taxon>Araneomorphae</taxon>
        <taxon>Entelegynae</taxon>
        <taxon>Araneoidea</taxon>
        <taxon>Nephilidae</taxon>
        <taxon>Trichonephila</taxon>
    </lineage>
</organism>